<gene>
    <name evidence="1" type="primary">ORF33442</name>
</gene>
<dbReference type="AlphaFoldDB" id="A0A0B6YQY5"/>
<dbReference type="EMBL" id="HACG01011682">
    <property type="protein sequence ID" value="CEK58547.1"/>
    <property type="molecule type" value="Transcribed_RNA"/>
</dbReference>
<proteinExistence type="predicted"/>
<reference evidence="1" key="1">
    <citation type="submission" date="2014-12" db="EMBL/GenBank/DDBJ databases">
        <title>Insight into the proteome of Arion vulgaris.</title>
        <authorList>
            <person name="Aradska J."/>
            <person name="Bulat T."/>
            <person name="Smidak R."/>
            <person name="Sarate P."/>
            <person name="Gangsoo J."/>
            <person name="Sialana F."/>
            <person name="Bilban M."/>
            <person name="Lubec G."/>
        </authorList>
    </citation>
    <scope>NUCLEOTIDE SEQUENCE</scope>
    <source>
        <tissue evidence="1">Skin</tissue>
    </source>
</reference>
<organism evidence="1">
    <name type="scientific">Arion vulgaris</name>
    <dbReference type="NCBI Taxonomy" id="1028688"/>
    <lineage>
        <taxon>Eukaryota</taxon>
        <taxon>Metazoa</taxon>
        <taxon>Spiralia</taxon>
        <taxon>Lophotrochozoa</taxon>
        <taxon>Mollusca</taxon>
        <taxon>Gastropoda</taxon>
        <taxon>Heterobranchia</taxon>
        <taxon>Euthyneura</taxon>
        <taxon>Panpulmonata</taxon>
        <taxon>Eupulmonata</taxon>
        <taxon>Stylommatophora</taxon>
        <taxon>Helicina</taxon>
        <taxon>Arionoidea</taxon>
        <taxon>Arionidae</taxon>
        <taxon>Arion</taxon>
    </lineage>
</organism>
<name>A0A0B6YQY5_9EUPU</name>
<protein>
    <submittedName>
        <fullName evidence="1">Uncharacterized protein</fullName>
    </submittedName>
</protein>
<accession>A0A0B6YQY5</accession>
<evidence type="ECO:0000313" key="1">
    <source>
        <dbReference type="EMBL" id="CEK58547.1"/>
    </source>
</evidence>
<sequence length="59" mass="6660">MLKNKVIAGNIVEMWDIYIEVLMSRTLDNVQLLSPSGWKIFTVQQARIEGQSQVKNAPG</sequence>